<feature type="region of interest" description="Disordered" evidence="1">
    <location>
        <begin position="1"/>
        <end position="27"/>
    </location>
</feature>
<sequence>MSDGSSGENKRQRYNNHDYSSGGDDLEEDDACSIPHDPQSLFSRQPEHGLRMLFGLLPQVSSLQMCVGLFGFFFIFGYFLYAGVLALDVEKSRGDWETSTTTYGLTFVTIVGFVSLYLLCFALWAIWSFFTLPLVFTLLMASMVILSYLVMSRQSSSDLLRIN</sequence>
<accession>A0AAP0DMP2</accession>
<dbReference type="AlphaFoldDB" id="A0AAP0DMP2"/>
<evidence type="ECO:0008006" key="5">
    <source>
        <dbReference type="Google" id="ProtNLM"/>
    </source>
</evidence>
<keyword evidence="4" id="KW-1185">Reference proteome</keyword>
<dbReference type="PANTHER" id="PTHR31134:SF1">
    <property type="entry name" value="TRANSMEMBRANE PROTEIN 128"/>
    <property type="match status" value="1"/>
</dbReference>
<protein>
    <recommendedName>
        <fullName evidence="5">Transmembrane protein</fullName>
    </recommendedName>
</protein>
<evidence type="ECO:0000256" key="2">
    <source>
        <dbReference type="SAM" id="Phobius"/>
    </source>
</evidence>
<evidence type="ECO:0000313" key="3">
    <source>
        <dbReference type="EMBL" id="KAK9073823.1"/>
    </source>
</evidence>
<reference evidence="3 4" key="1">
    <citation type="submission" date="2024-04" db="EMBL/GenBank/DDBJ databases">
        <title>The reference genome of an endangered Asteraceae, Deinandra increscens subsp. villosa, native to the Central Coast of California.</title>
        <authorList>
            <person name="Guilliams M."/>
            <person name="Hasenstab-Lehman K."/>
            <person name="Meyer R."/>
            <person name="Mcevoy S."/>
        </authorList>
    </citation>
    <scope>NUCLEOTIDE SEQUENCE [LARGE SCALE GENOMIC DNA]</scope>
    <source>
        <tissue evidence="3">Leaf</tissue>
    </source>
</reference>
<feature type="transmembrane region" description="Helical" evidence="2">
    <location>
        <begin position="132"/>
        <end position="151"/>
    </location>
</feature>
<name>A0AAP0DMP2_9ASTR</name>
<dbReference type="Pfam" id="PF20479">
    <property type="entry name" value="TMEM128"/>
    <property type="match status" value="1"/>
</dbReference>
<keyword evidence="2" id="KW-0472">Membrane</keyword>
<keyword evidence="2" id="KW-0812">Transmembrane</keyword>
<gene>
    <name evidence="3" type="ORF">SSX86_006417</name>
</gene>
<keyword evidence="2" id="KW-1133">Transmembrane helix</keyword>
<evidence type="ECO:0000256" key="1">
    <source>
        <dbReference type="SAM" id="MobiDB-lite"/>
    </source>
</evidence>
<dbReference type="Proteomes" id="UP001408789">
    <property type="component" value="Unassembled WGS sequence"/>
</dbReference>
<comment type="caution">
    <text evidence="3">The sequence shown here is derived from an EMBL/GenBank/DDBJ whole genome shotgun (WGS) entry which is preliminary data.</text>
</comment>
<feature type="transmembrane region" description="Helical" evidence="2">
    <location>
        <begin position="102"/>
        <end position="126"/>
    </location>
</feature>
<dbReference type="EMBL" id="JBCNJP010000008">
    <property type="protein sequence ID" value="KAK9073823.1"/>
    <property type="molecule type" value="Genomic_DNA"/>
</dbReference>
<organism evidence="3 4">
    <name type="scientific">Deinandra increscens subsp. villosa</name>
    <dbReference type="NCBI Taxonomy" id="3103831"/>
    <lineage>
        <taxon>Eukaryota</taxon>
        <taxon>Viridiplantae</taxon>
        <taxon>Streptophyta</taxon>
        <taxon>Embryophyta</taxon>
        <taxon>Tracheophyta</taxon>
        <taxon>Spermatophyta</taxon>
        <taxon>Magnoliopsida</taxon>
        <taxon>eudicotyledons</taxon>
        <taxon>Gunneridae</taxon>
        <taxon>Pentapetalae</taxon>
        <taxon>asterids</taxon>
        <taxon>campanulids</taxon>
        <taxon>Asterales</taxon>
        <taxon>Asteraceae</taxon>
        <taxon>Asteroideae</taxon>
        <taxon>Heliantheae alliance</taxon>
        <taxon>Madieae</taxon>
        <taxon>Madiinae</taxon>
        <taxon>Deinandra</taxon>
    </lineage>
</organism>
<dbReference type="InterPro" id="IPR033579">
    <property type="entry name" value="TMEM128"/>
</dbReference>
<evidence type="ECO:0000313" key="4">
    <source>
        <dbReference type="Proteomes" id="UP001408789"/>
    </source>
</evidence>
<feature type="transmembrane region" description="Helical" evidence="2">
    <location>
        <begin position="62"/>
        <end position="81"/>
    </location>
</feature>
<dbReference type="PANTHER" id="PTHR31134">
    <property type="entry name" value="TRANSMEMBRANE PROTEIN 128"/>
    <property type="match status" value="1"/>
</dbReference>
<proteinExistence type="predicted"/>